<reference evidence="2" key="2">
    <citation type="submission" date="2022-10" db="EMBL/GenBank/DDBJ databases">
        <authorList>
            <consortium name="ENA_rothamsted_submissions"/>
            <consortium name="culmorum"/>
            <person name="King R."/>
        </authorList>
    </citation>
    <scope>NUCLEOTIDE SEQUENCE</scope>
</reference>
<accession>A0A9N9S2C0</accession>
<organism evidence="2 3">
    <name type="scientific">Chironomus riparius</name>
    <dbReference type="NCBI Taxonomy" id="315576"/>
    <lineage>
        <taxon>Eukaryota</taxon>
        <taxon>Metazoa</taxon>
        <taxon>Ecdysozoa</taxon>
        <taxon>Arthropoda</taxon>
        <taxon>Hexapoda</taxon>
        <taxon>Insecta</taxon>
        <taxon>Pterygota</taxon>
        <taxon>Neoptera</taxon>
        <taxon>Endopterygota</taxon>
        <taxon>Diptera</taxon>
        <taxon>Nematocera</taxon>
        <taxon>Chironomoidea</taxon>
        <taxon>Chironomidae</taxon>
        <taxon>Chironominae</taxon>
        <taxon>Chironomus</taxon>
    </lineage>
</organism>
<sequence length="237" mass="28471">MLFVRQITGISFCTRLITNSCRKYNISTNPARITQNFIPTLLINKNEPNKIVYPLYPQKSHETLINEIGIQRPIWKKEIFEVPITNKVIEMPIQINNKVIEDVPNINKSIELPTESKIRDSIKQAARLIVIRKRKMRKHKLRKLRKKMKFVWAKAKQRREWKKEKRFLNSLLNQIKVAQKFSAEDYVNEMISKATESPPPKYYKKRRMPTWLILEMLEKENQKKLDRKYKFWEECGK</sequence>
<dbReference type="EMBL" id="OU895879">
    <property type="protein sequence ID" value="CAG9809993.1"/>
    <property type="molecule type" value="Genomic_DNA"/>
</dbReference>
<feature type="domain" description="Ribosomal protein mS38 C-terminal" evidence="1">
    <location>
        <begin position="124"/>
        <end position="157"/>
    </location>
</feature>
<evidence type="ECO:0000259" key="1">
    <source>
        <dbReference type="SMART" id="SM01155"/>
    </source>
</evidence>
<dbReference type="Pfam" id="PF08213">
    <property type="entry name" value="COX24_C"/>
    <property type="match status" value="1"/>
</dbReference>
<dbReference type="Proteomes" id="UP001153620">
    <property type="component" value="Chromosome 3"/>
</dbReference>
<evidence type="ECO:0000313" key="3">
    <source>
        <dbReference type="Proteomes" id="UP001153620"/>
    </source>
</evidence>
<proteinExistence type="predicted"/>
<protein>
    <recommendedName>
        <fullName evidence="1">Ribosomal protein mS38 C-terminal domain-containing protein</fullName>
    </recommendedName>
</protein>
<dbReference type="OrthoDB" id="6423950at2759"/>
<reference evidence="2" key="1">
    <citation type="submission" date="2022-01" db="EMBL/GenBank/DDBJ databases">
        <authorList>
            <person name="King R."/>
        </authorList>
    </citation>
    <scope>NUCLEOTIDE SEQUENCE</scope>
</reference>
<keyword evidence="3" id="KW-1185">Reference proteome</keyword>
<dbReference type="InterPro" id="IPR013177">
    <property type="entry name" value="Ribosomal_mS38_C"/>
</dbReference>
<dbReference type="AlphaFoldDB" id="A0A9N9S2C0"/>
<dbReference type="SMART" id="SM01155">
    <property type="entry name" value="DUF1713"/>
    <property type="match status" value="1"/>
</dbReference>
<gene>
    <name evidence="2" type="ORF">CHIRRI_LOCUS12811</name>
</gene>
<evidence type="ECO:0000313" key="2">
    <source>
        <dbReference type="EMBL" id="CAG9809993.1"/>
    </source>
</evidence>
<name>A0A9N9S2C0_9DIPT</name>